<dbReference type="GO" id="GO:0004659">
    <property type="term" value="F:prenyltransferase activity"/>
    <property type="evidence" value="ECO:0007669"/>
    <property type="project" value="InterPro"/>
</dbReference>
<dbReference type="Ensembl" id="ENSLOCT00000007639.1">
    <property type="protein sequence ID" value="ENSLOCP00000007630.1"/>
    <property type="gene ID" value="ENSLOCG00000006319.1"/>
</dbReference>
<dbReference type="HOGENOM" id="CLU_015845_1_0_1"/>
<dbReference type="SUPFAM" id="SSF140741">
    <property type="entry name" value="RUN domain-like"/>
    <property type="match status" value="1"/>
</dbReference>
<dbReference type="EMBL" id="AHAT01019653">
    <property type="status" value="NOT_ANNOTATED_CDS"/>
    <property type="molecule type" value="Genomic_DNA"/>
</dbReference>
<reference evidence="9" key="1">
    <citation type="submission" date="2011-12" db="EMBL/GenBank/DDBJ databases">
        <title>The Draft Genome of Lepisosteus oculatus.</title>
        <authorList>
            <consortium name="The Broad Institute Genome Assembly &amp; Analysis Group"/>
            <consortium name="Computational R&amp;D Group"/>
            <consortium name="and Sequencing Platform"/>
            <person name="Di Palma F."/>
            <person name="Alfoldi J."/>
            <person name="Johnson J."/>
            <person name="Berlin A."/>
            <person name="Gnerre S."/>
            <person name="Jaffe D."/>
            <person name="MacCallum I."/>
            <person name="Young S."/>
            <person name="Walker B.J."/>
            <person name="Lander E.S."/>
            <person name="Lindblad-Toh K."/>
        </authorList>
    </citation>
    <scope>NUCLEOTIDE SEQUENCE [LARGE SCALE GENOMIC DNA]</scope>
</reference>
<dbReference type="EMBL" id="AHAT01019646">
    <property type="status" value="NOT_ANNOTATED_CDS"/>
    <property type="molecule type" value="Genomic_DNA"/>
</dbReference>
<keyword evidence="9" id="KW-1185">Reference proteome</keyword>
<dbReference type="InterPro" id="IPR008949">
    <property type="entry name" value="Isoprenoid_synthase_dom_sf"/>
</dbReference>
<evidence type="ECO:0000259" key="7">
    <source>
        <dbReference type="PROSITE" id="PS50826"/>
    </source>
</evidence>
<dbReference type="EMBL" id="AHAT01019649">
    <property type="status" value="NOT_ANNOTATED_CDS"/>
    <property type="molecule type" value="Genomic_DNA"/>
</dbReference>
<dbReference type="InterPro" id="IPR000092">
    <property type="entry name" value="Polyprenyl_synt"/>
</dbReference>
<dbReference type="Gene3D" id="2.30.30.40">
    <property type="entry name" value="SH3 Domains"/>
    <property type="match status" value="1"/>
</dbReference>
<feature type="compositionally biased region" description="Acidic residues" evidence="5">
    <location>
        <begin position="272"/>
        <end position="285"/>
    </location>
</feature>
<dbReference type="Pfam" id="PF00348">
    <property type="entry name" value="polyprenyl_synt"/>
    <property type="match status" value="1"/>
</dbReference>
<dbReference type="eggNOG" id="KOG0711">
    <property type="taxonomic scope" value="Eukaryota"/>
</dbReference>
<dbReference type="GO" id="GO:0031410">
    <property type="term" value="C:cytoplasmic vesicle"/>
    <property type="evidence" value="ECO:0000318"/>
    <property type="project" value="GO_Central"/>
</dbReference>
<dbReference type="Pfam" id="PF00018">
    <property type="entry name" value="SH3_1"/>
    <property type="match status" value="1"/>
</dbReference>
<feature type="region of interest" description="Disordered" evidence="5">
    <location>
        <begin position="579"/>
        <end position="687"/>
    </location>
</feature>
<name>W5MGX1_LEPOC</name>
<dbReference type="PROSITE" id="PS50826">
    <property type="entry name" value="RUN"/>
    <property type="match status" value="1"/>
</dbReference>
<evidence type="ECO:0000259" key="6">
    <source>
        <dbReference type="PROSITE" id="PS50002"/>
    </source>
</evidence>
<dbReference type="AlphaFoldDB" id="W5MGX1"/>
<dbReference type="PANTHER" id="PTHR15591">
    <property type="entry name" value="RUN AND SH3 DOMAIN CONTAINING"/>
    <property type="match status" value="1"/>
</dbReference>
<evidence type="ECO:0000256" key="1">
    <source>
        <dbReference type="ARBA" id="ARBA00022443"/>
    </source>
</evidence>
<dbReference type="SMART" id="SM00593">
    <property type="entry name" value="RUN"/>
    <property type="match status" value="1"/>
</dbReference>
<feature type="domain" description="SH3" evidence="6">
    <location>
        <begin position="759"/>
        <end position="808"/>
    </location>
</feature>
<evidence type="ECO:0000313" key="8">
    <source>
        <dbReference type="Ensembl" id="ENSLOCP00000007630.1"/>
    </source>
</evidence>
<dbReference type="InterPro" id="IPR047343">
    <property type="entry name" value="RUSC1_2"/>
</dbReference>
<dbReference type="Proteomes" id="UP000018468">
    <property type="component" value="Linkage group LG24"/>
</dbReference>
<dbReference type="GeneTree" id="ENSGT00900000141033"/>
<dbReference type="EMBL" id="AHAT01019648">
    <property type="status" value="NOT_ANNOTATED_CDS"/>
    <property type="molecule type" value="Genomic_DNA"/>
</dbReference>
<evidence type="ECO:0000313" key="9">
    <source>
        <dbReference type="Proteomes" id="UP000018468"/>
    </source>
</evidence>
<reference evidence="8" key="3">
    <citation type="submission" date="2025-09" db="UniProtKB">
        <authorList>
            <consortium name="Ensembl"/>
        </authorList>
    </citation>
    <scope>IDENTIFICATION</scope>
</reference>
<feature type="region of interest" description="Disordered" evidence="5">
    <location>
        <begin position="701"/>
        <end position="720"/>
    </location>
</feature>
<dbReference type="InterPro" id="IPR033749">
    <property type="entry name" value="Polyprenyl_synt_CS"/>
</dbReference>
<keyword evidence="2" id="KW-0479">Metal-binding</keyword>
<dbReference type="Gene3D" id="1.20.58.900">
    <property type="match status" value="1"/>
</dbReference>
<dbReference type="InParanoid" id="W5MGX1"/>
<reference evidence="8" key="2">
    <citation type="submission" date="2025-08" db="UniProtKB">
        <authorList>
            <consortium name="Ensembl"/>
        </authorList>
    </citation>
    <scope>IDENTIFICATION</scope>
</reference>
<dbReference type="SUPFAM" id="SSF50044">
    <property type="entry name" value="SH3-domain"/>
    <property type="match status" value="1"/>
</dbReference>
<dbReference type="EMBL" id="AHAT01019650">
    <property type="status" value="NOT_ANNOTATED_CDS"/>
    <property type="molecule type" value="Genomic_DNA"/>
</dbReference>
<evidence type="ECO:0000256" key="3">
    <source>
        <dbReference type="ARBA" id="ARBA00022842"/>
    </source>
</evidence>
<accession>W5MGX1</accession>
<evidence type="ECO:0000256" key="2">
    <source>
        <dbReference type="ARBA" id="ARBA00022723"/>
    </source>
</evidence>
<proteinExistence type="predicted"/>
<dbReference type="PROSITE" id="PS00723">
    <property type="entry name" value="POLYPRENYL_SYNTHASE_1"/>
    <property type="match status" value="1"/>
</dbReference>
<dbReference type="InterPro" id="IPR004012">
    <property type="entry name" value="Run_dom"/>
</dbReference>
<dbReference type="OMA" id="WMASSTW"/>
<feature type="region of interest" description="Disordered" evidence="5">
    <location>
        <begin position="270"/>
        <end position="290"/>
    </location>
</feature>
<feature type="region of interest" description="Disordered" evidence="5">
    <location>
        <begin position="311"/>
        <end position="356"/>
    </location>
</feature>
<dbReference type="EMBL" id="AHAT01019651">
    <property type="status" value="NOT_ANNOTATED_CDS"/>
    <property type="molecule type" value="Genomic_DNA"/>
</dbReference>
<feature type="compositionally biased region" description="Low complexity" evidence="5">
    <location>
        <begin position="311"/>
        <end position="337"/>
    </location>
</feature>
<dbReference type="EMBL" id="AHAT01019652">
    <property type="status" value="NOT_ANNOTATED_CDS"/>
    <property type="molecule type" value="Genomic_DNA"/>
</dbReference>
<dbReference type="Bgee" id="ENSLOCG00000006319">
    <property type="expression patterns" value="Expressed in muscle tissue and 13 other cell types or tissues"/>
</dbReference>
<dbReference type="PANTHER" id="PTHR15591:SF11">
    <property type="entry name" value="AP-4 COMPLEX ACCESSORY SUBUNIT RUSC1"/>
    <property type="match status" value="1"/>
</dbReference>
<dbReference type="SUPFAM" id="SSF48576">
    <property type="entry name" value="Terpenoid synthases"/>
    <property type="match status" value="1"/>
</dbReference>
<feature type="compositionally biased region" description="Polar residues" evidence="5">
    <location>
        <begin position="640"/>
        <end position="653"/>
    </location>
</feature>
<feature type="domain" description="RUN" evidence="7">
    <location>
        <begin position="425"/>
        <end position="574"/>
    </location>
</feature>
<sequence>MGDSVCSSDRKQQGALDAQAFDAQFMDIVRDVTEHDITDPAVTDALHRLRQVMEYNAPGGKRNRGLSVIGSLRELAAPSELTPEAVQRALVVGWCIEMLQAFFLVADDIMDASLTRRGQACWYKKDGVGLDAINDAFLLEGVIYRLLRRHCRGEKYYTQLLELFLETSFQTELGQALDLMTAQPDLVNLARFTEERYRAIVKYKTAFYSFYLPVAAAMYMAGIDSEEEHSNAKAILLEMGEFFQIQVRRGRRGDLPKNNSHVLYTNMTQTQYEEDEEDDEDEDDTLVPSCGDCPPSLLDFSLSSSSSSISSCSDFESDSPNPLSPPDSSLGSLRSPGTLPPQPSPPPAAVRSASFSGSGQVGGAWMASSTWTPPGNRGLSLPCLQEKKALVSGVSVAVEAVLSQFSSSRTLVQKAQSGDSSINPSVGRLVLQCLCPALCRLLSDSLKPYQSDLIAGRRPNSPWGLVQASTRPGTVLPGPCTQALSSLQRHVDQLPQLRLNSQRFNAFLLGLLNLKLLDFWLSHLQSCEDVLVAHYSPASFMRLARTSCQPLFEELLLLLQPLALLTFHLDLLFEHHHLDPRTPPSRSPEPAGGADQEGLGISPAKGDISQNSSAHQGGGQGNQEHCTAASANQEHKRESPTNQTAGRSGTANQKSKEVPADQGSGDVHRSPSKELTGRPGGVGADTPRIWLGRLFGASKGHMDTSASDLKATHNPLRRPSSWLVPGVSVLTRMASPAQSAPPEGEQDRPRPRTPRYTALLDRSVRTLCDHQGTGAELSFKKGEELLLIGGVDEEWIRCRQGDREGLVP</sequence>
<organism evidence="8 9">
    <name type="scientific">Lepisosteus oculatus</name>
    <name type="common">Spotted gar</name>
    <dbReference type="NCBI Taxonomy" id="7918"/>
    <lineage>
        <taxon>Eukaryota</taxon>
        <taxon>Metazoa</taxon>
        <taxon>Chordata</taxon>
        <taxon>Craniata</taxon>
        <taxon>Vertebrata</taxon>
        <taxon>Euteleostomi</taxon>
        <taxon>Actinopterygii</taxon>
        <taxon>Neopterygii</taxon>
        <taxon>Holostei</taxon>
        <taxon>Semionotiformes</taxon>
        <taxon>Lepisosteidae</taxon>
        <taxon>Lepisosteus</taxon>
    </lineage>
</organism>
<dbReference type="InterPro" id="IPR001452">
    <property type="entry name" value="SH3_domain"/>
</dbReference>
<evidence type="ECO:0000256" key="4">
    <source>
        <dbReference type="PROSITE-ProRule" id="PRU00192"/>
    </source>
</evidence>
<dbReference type="InterPro" id="IPR037213">
    <property type="entry name" value="Run_dom_sf"/>
</dbReference>
<dbReference type="Pfam" id="PF02759">
    <property type="entry name" value="RUN"/>
    <property type="match status" value="1"/>
</dbReference>
<dbReference type="PROSITE" id="PS50002">
    <property type="entry name" value="SH3"/>
    <property type="match status" value="1"/>
</dbReference>
<feature type="region of interest" description="Disordered" evidence="5">
    <location>
        <begin position="734"/>
        <end position="753"/>
    </location>
</feature>
<dbReference type="Gene3D" id="1.10.600.10">
    <property type="entry name" value="Farnesyl Diphosphate Synthase"/>
    <property type="match status" value="1"/>
</dbReference>
<feature type="compositionally biased region" description="Basic and acidic residues" evidence="5">
    <location>
        <begin position="666"/>
        <end position="676"/>
    </location>
</feature>
<dbReference type="GO" id="GO:0008299">
    <property type="term" value="P:isoprenoid biosynthetic process"/>
    <property type="evidence" value="ECO:0007669"/>
    <property type="project" value="InterPro"/>
</dbReference>
<evidence type="ECO:0000256" key="5">
    <source>
        <dbReference type="SAM" id="MobiDB-lite"/>
    </source>
</evidence>
<keyword evidence="3" id="KW-0460">Magnesium</keyword>
<dbReference type="GO" id="GO:0046872">
    <property type="term" value="F:metal ion binding"/>
    <property type="evidence" value="ECO:0007669"/>
    <property type="project" value="UniProtKB-KW"/>
</dbReference>
<feature type="compositionally biased region" description="Pro residues" evidence="5">
    <location>
        <begin position="338"/>
        <end position="348"/>
    </location>
</feature>
<protein>
    <submittedName>
        <fullName evidence="8">RUN and SH3 domain containing 1</fullName>
    </submittedName>
</protein>
<dbReference type="CDD" id="cd00685">
    <property type="entry name" value="Trans_IPPS_HT"/>
    <property type="match status" value="1"/>
</dbReference>
<dbReference type="EMBL" id="AHAT01019647">
    <property type="status" value="NOT_ANNOTATED_CDS"/>
    <property type="molecule type" value="Genomic_DNA"/>
</dbReference>
<feature type="compositionally biased region" description="Polar residues" evidence="5">
    <location>
        <begin position="622"/>
        <end position="632"/>
    </location>
</feature>
<dbReference type="InterPro" id="IPR036028">
    <property type="entry name" value="SH3-like_dom_sf"/>
</dbReference>
<dbReference type="STRING" id="7918.ENSLOCP00000007630"/>
<keyword evidence="1 4" id="KW-0728">SH3 domain</keyword>